<organism evidence="1 2">
    <name type="scientific">Eumeta variegata</name>
    <name type="common">Bagworm moth</name>
    <name type="synonym">Eumeta japonica</name>
    <dbReference type="NCBI Taxonomy" id="151549"/>
    <lineage>
        <taxon>Eukaryota</taxon>
        <taxon>Metazoa</taxon>
        <taxon>Ecdysozoa</taxon>
        <taxon>Arthropoda</taxon>
        <taxon>Hexapoda</taxon>
        <taxon>Insecta</taxon>
        <taxon>Pterygota</taxon>
        <taxon>Neoptera</taxon>
        <taxon>Endopterygota</taxon>
        <taxon>Lepidoptera</taxon>
        <taxon>Glossata</taxon>
        <taxon>Ditrysia</taxon>
        <taxon>Tineoidea</taxon>
        <taxon>Psychidae</taxon>
        <taxon>Oiketicinae</taxon>
        <taxon>Eumeta</taxon>
    </lineage>
</organism>
<evidence type="ECO:0000313" key="1">
    <source>
        <dbReference type="EMBL" id="GBP96856.1"/>
    </source>
</evidence>
<dbReference type="PANTHER" id="PTHR46060:SF1">
    <property type="entry name" value="MARINER MOS1 TRANSPOSASE-LIKE PROTEIN"/>
    <property type="match status" value="1"/>
</dbReference>
<dbReference type="AlphaFoldDB" id="A0A4C2A865"/>
<name>A0A4C2A865_EUMVA</name>
<keyword evidence="2" id="KW-1185">Reference proteome</keyword>
<dbReference type="STRING" id="151549.A0A4C2A865"/>
<sequence length="136" mass="15502">MIPPSSAANNKNIDIVPRIIEIESHVPNYEIRTSLSMGMKQIQSILYKHLGIKKMCSRWITHNLTEAHKTERVTCCNAMLTRFKEGALNSVWNIVTGDEKWIYCYDPKTKQQSTVWVYGDESKPTKVTGERTALSG</sequence>
<accession>A0A4C2A865</accession>
<dbReference type="InterPro" id="IPR052709">
    <property type="entry name" value="Transposase-MT_Hybrid"/>
</dbReference>
<dbReference type="OrthoDB" id="10022101at2759"/>
<comment type="caution">
    <text evidence="1">The sequence shown here is derived from an EMBL/GenBank/DDBJ whole genome shotgun (WGS) entry which is preliminary data.</text>
</comment>
<gene>
    <name evidence="1" type="ORF">EVAR_67298_1</name>
</gene>
<proteinExistence type="predicted"/>
<dbReference type="Gene3D" id="3.30.420.10">
    <property type="entry name" value="Ribonuclease H-like superfamily/Ribonuclease H"/>
    <property type="match status" value="1"/>
</dbReference>
<dbReference type="PANTHER" id="PTHR46060">
    <property type="entry name" value="MARINER MOS1 TRANSPOSASE-LIKE PROTEIN"/>
    <property type="match status" value="1"/>
</dbReference>
<dbReference type="InterPro" id="IPR036397">
    <property type="entry name" value="RNaseH_sf"/>
</dbReference>
<reference evidence="1 2" key="1">
    <citation type="journal article" date="2019" name="Commun. Biol.">
        <title>The bagworm genome reveals a unique fibroin gene that provides high tensile strength.</title>
        <authorList>
            <person name="Kono N."/>
            <person name="Nakamura H."/>
            <person name="Ohtoshi R."/>
            <person name="Tomita M."/>
            <person name="Numata K."/>
            <person name="Arakawa K."/>
        </authorList>
    </citation>
    <scope>NUCLEOTIDE SEQUENCE [LARGE SCALE GENOMIC DNA]</scope>
</reference>
<protein>
    <submittedName>
        <fullName evidence="1">Mariner Mos1 transposase</fullName>
    </submittedName>
</protein>
<dbReference type="EMBL" id="BGZK01002842">
    <property type="protein sequence ID" value="GBP96856.1"/>
    <property type="molecule type" value="Genomic_DNA"/>
</dbReference>
<dbReference type="Proteomes" id="UP000299102">
    <property type="component" value="Unassembled WGS sequence"/>
</dbReference>
<evidence type="ECO:0000313" key="2">
    <source>
        <dbReference type="Proteomes" id="UP000299102"/>
    </source>
</evidence>
<dbReference type="GO" id="GO:0003676">
    <property type="term" value="F:nucleic acid binding"/>
    <property type="evidence" value="ECO:0007669"/>
    <property type="project" value="InterPro"/>
</dbReference>